<gene>
    <name evidence="2" type="ORF">FHK82_12500</name>
</gene>
<evidence type="ECO:0000259" key="1">
    <source>
        <dbReference type="Pfam" id="PF06568"/>
    </source>
</evidence>
<reference evidence="2 3" key="1">
    <citation type="submission" date="2019-07" db="EMBL/GenBank/DDBJ databases">
        <title>The pathways for chlorine oxyanion respiration interact through the shared metabolite chlorate.</title>
        <authorList>
            <person name="Barnum T.P."/>
            <person name="Cheng Y."/>
            <person name="Hill K.A."/>
            <person name="Lucas L.N."/>
            <person name="Carlson H.K."/>
            <person name="Coates J.D."/>
        </authorList>
    </citation>
    <scope>NUCLEOTIDE SEQUENCE [LARGE SCALE GENOMIC DNA]</scope>
    <source>
        <strain evidence="2">BK-3</strain>
    </source>
</reference>
<dbReference type="Pfam" id="PF06568">
    <property type="entry name" value="YjiS-like"/>
    <property type="match status" value="1"/>
</dbReference>
<proteinExistence type="predicted"/>
<accession>A0A558CWC6</accession>
<dbReference type="AlphaFoldDB" id="A0A558CWC6"/>
<protein>
    <submittedName>
        <fullName evidence="2">DUF1127 domain-containing protein</fullName>
    </submittedName>
</protein>
<evidence type="ECO:0000313" key="3">
    <source>
        <dbReference type="Proteomes" id="UP000317355"/>
    </source>
</evidence>
<sequence>MTLRPINKLRMALIDFAERVYHWHMLARERYELMRLSDEMLKDIGVSRADAEGEASRPFWDDKGIKR</sequence>
<name>A0A558CWC6_9GAMM</name>
<comment type="caution">
    <text evidence="2">The sequence shown here is derived from an EMBL/GenBank/DDBJ whole genome shotgun (WGS) entry which is preliminary data.</text>
</comment>
<organism evidence="2 3">
    <name type="scientific">Sedimenticola thiotaurini</name>
    <dbReference type="NCBI Taxonomy" id="1543721"/>
    <lineage>
        <taxon>Bacteria</taxon>
        <taxon>Pseudomonadati</taxon>
        <taxon>Pseudomonadota</taxon>
        <taxon>Gammaproteobacteria</taxon>
        <taxon>Chromatiales</taxon>
        <taxon>Sedimenticolaceae</taxon>
        <taxon>Sedimenticola</taxon>
    </lineage>
</organism>
<evidence type="ECO:0000313" key="2">
    <source>
        <dbReference type="EMBL" id="TVT53045.1"/>
    </source>
</evidence>
<dbReference type="InterPro" id="IPR009506">
    <property type="entry name" value="YjiS-like"/>
</dbReference>
<dbReference type="Proteomes" id="UP000317355">
    <property type="component" value="Unassembled WGS sequence"/>
</dbReference>
<feature type="domain" description="YjiS-like" evidence="1">
    <location>
        <begin position="22"/>
        <end position="52"/>
    </location>
</feature>
<dbReference type="EMBL" id="VMRY01000061">
    <property type="protein sequence ID" value="TVT53045.1"/>
    <property type="molecule type" value="Genomic_DNA"/>
</dbReference>